<name>A0A149VBN6_9PROT</name>
<comment type="caution">
    <text evidence="1">The sequence shown here is derived from an EMBL/GenBank/DDBJ whole genome shotgun (WGS) entry which is preliminary data.</text>
</comment>
<gene>
    <name evidence="1" type="ORF">AD953_04725</name>
</gene>
<dbReference type="EMBL" id="LHZZ01000444">
    <property type="protein sequence ID" value="KXV77313.1"/>
    <property type="molecule type" value="Genomic_DNA"/>
</dbReference>
<evidence type="ECO:0000313" key="1">
    <source>
        <dbReference type="EMBL" id="KXV77313.1"/>
    </source>
</evidence>
<evidence type="ECO:0000313" key="2">
    <source>
        <dbReference type="Proteomes" id="UP000075538"/>
    </source>
</evidence>
<organism evidence="1 2">
    <name type="scientific">Acetobacter malorum</name>
    <dbReference type="NCBI Taxonomy" id="178901"/>
    <lineage>
        <taxon>Bacteria</taxon>
        <taxon>Pseudomonadati</taxon>
        <taxon>Pseudomonadota</taxon>
        <taxon>Alphaproteobacteria</taxon>
        <taxon>Acetobacterales</taxon>
        <taxon>Acetobacteraceae</taxon>
        <taxon>Acetobacter</taxon>
    </lineage>
</organism>
<reference evidence="1 2" key="1">
    <citation type="submission" date="2015-06" db="EMBL/GenBank/DDBJ databases">
        <title>Improved classification and identification of acetic acid bacteria using matrix-assisted laser desorption/ionization time-of-flight mass spectrometry; Gluconobacter nephelii and Gluconobacter uchimurae are later heterotypic synonyms of Gluconobacter japonicus and Gluconobacter oxydans, respectively.</title>
        <authorList>
            <person name="Li L."/>
            <person name="Cleenwerck I."/>
            <person name="De Vuyst L."/>
            <person name="Vandamme P."/>
        </authorList>
    </citation>
    <scope>NUCLEOTIDE SEQUENCE [LARGE SCALE GENOMIC DNA]</scope>
    <source>
        <strain evidence="1 2">LMG 1604</strain>
    </source>
</reference>
<proteinExistence type="predicted"/>
<accession>A0A149VBN6</accession>
<dbReference type="Proteomes" id="UP000075538">
    <property type="component" value="Unassembled WGS sequence"/>
</dbReference>
<sequence>MRCDECLSIIVSNHLLQCFDDSAKIIWGKAIFGLFNRYYRKNWWPQFITVKIFIFSSENCMAYFLRCDHQRQIKH</sequence>
<dbReference type="AlphaFoldDB" id="A0A149VBN6"/>
<protein>
    <submittedName>
        <fullName evidence="1">Uncharacterized protein</fullName>
    </submittedName>
</protein>